<dbReference type="SMART" id="SM00257">
    <property type="entry name" value="LysM"/>
    <property type="match status" value="1"/>
</dbReference>
<dbReference type="SUPFAM" id="SSF54106">
    <property type="entry name" value="LysM domain"/>
    <property type="match status" value="1"/>
</dbReference>
<evidence type="ECO:0000256" key="1">
    <source>
        <dbReference type="SAM" id="SignalP"/>
    </source>
</evidence>
<dbReference type="Pfam" id="PF01551">
    <property type="entry name" value="Peptidase_M23"/>
    <property type="match status" value="1"/>
</dbReference>
<dbReference type="InterPro" id="IPR011055">
    <property type="entry name" value="Dup_hybrid_motif"/>
</dbReference>
<sequence length="373" mass="41620">MNKIKNLLVAFFCLSSFLTFAQESGSFKKNPKINVKSNAGLQKDKKKEDEELGELPKLQFRNEYETETISTPSAITASSKYEPAKELNASISVFDTTSVDEREPLIVEIEEENRTEGSDDFVSVATYFSIWDATNIDPYGINPKDFDDVVDIELYNKEQGRFWSVPNNAPKLTSVFGPRWGRMHSGVDIDLETGDPVYAAFDGIVRVSGYDGGGYGKFLVVRHYNGLETLYGHLSAKNFESGAYVKAGDQIGLGGNTGRSTGSHLHFETRYEGNPFNPAIYVFNFAGDRTEPVSDHILISARVFDTYGLTLDNEYGSSARKIQTRRTAWTTTRHGDSLYSIANRAGISVEKLARMNGLRISANLRVGRRLRIH</sequence>
<feature type="domain" description="LysM" evidence="2">
    <location>
        <begin position="328"/>
        <end position="372"/>
    </location>
</feature>
<dbReference type="PANTHER" id="PTHR21666">
    <property type="entry name" value="PEPTIDASE-RELATED"/>
    <property type="match status" value="1"/>
</dbReference>
<comment type="caution">
    <text evidence="3">The sequence shown here is derived from an EMBL/GenBank/DDBJ whole genome shotgun (WGS) entry which is preliminary data.</text>
</comment>
<evidence type="ECO:0000313" key="4">
    <source>
        <dbReference type="Proteomes" id="UP001302949"/>
    </source>
</evidence>
<evidence type="ECO:0000313" key="3">
    <source>
        <dbReference type="EMBL" id="MEA5139626.1"/>
    </source>
</evidence>
<dbReference type="Pfam" id="PF01476">
    <property type="entry name" value="LysM"/>
    <property type="match status" value="1"/>
</dbReference>
<accession>A0ABU5Q9W5</accession>
<feature type="chain" id="PRO_5046158647" evidence="1">
    <location>
        <begin position="22"/>
        <end position="373"/>
    </location>
</feature>
<dbReference type="CDD" id="cd00118">
    <property type="entry name" value="LysM"/>
    <property type="match status" value="1"/>
</dbReference>
<dbReference type="Gene3D" id="2.70.70.10">
    <property type="entry name" value="Glucose Permease (Domain IIA)"/>
    <property type="match status" value="1"/>
</dbReference>
<protein>
    <submittedName>
        <fullName evidence="3">Peptidoglycan DD-metalloendopeptidase family protein</fullName>
    </submittedName>
</protein>
<dbReference type="Proteomes" id="UP001302949">
    <property type="component" value="Unassembled WGS sequence"/>
</dbReference>
<name>A0ABU5Q9W5_9BACT</name>
<feature type="signal peptide" evidence="1">
    <location>
        <begin position="1"/>
        <end position="21"/>
    </location>
</feature>
<proteinExistence type="predicted"/>
<dbReference type="RefSeq" id="WP_323296786.1">
    <property type="nucleotide sequence ID" value="NZ_JAYFUM010000011.1"/>
</dbReference>
<dbReference type="InterPro" id="IPR018392">
    <property type="entry name" value="LysM"/>
</dbReference>
<dbReference type="InterPro" id="IPR050570">
    <property type="entry name" value="Cell_wall_metabolism_enzyme"/>
</dbReference>
<dbReference type="InterPro" id="IPR036779">
    <property type="entry name" value="LysM_dom_sf"/>
</dbReference>
<gene>
    <name evidence="3" type="ORF">VB248_10785</name>
</gene>
<dbReference type="PROSITE" id="PS51782">
    <property type="entry name" value="LYSM"/>
    <property type="match status" value="1"/>
</dbReference>
<keyword evidence="1" id="KW-0732">Signal</keyword>
<keyword evidence="4" id="KW-1185">Reference proteome</keyword>
<dbReference type="PANTHER" id="PTHR21666:SF270">
    <property type="entry name" value="MUREIN HYDROLASE ACTIVATOR ENVC"/>
    <property type="match status" value="1"/>
</dbReference>
<dbReference type="SUPFAM" id="SSF51261">
    <property type="entry name" value="Duplicated hybrid motif"/>
    <property type="match status" value="1"/>
</dbReference>
<organism evidence="3 4">
    <name type="scientific">Arcicella rigui</name>
    <dbReference type="NCBI Taxonomy" id="797020"/>
    <lineage>
        <taxon>Bacteria</taxon>
        <taxon>Pseudomonadati</taxon>
        <taxon>Bacteroidota</taxon>
        <taxon>Cytophagia</taxon>
        <taxon>Cytophagales</taxon>
        <taxon>Flectobacillaceae</taxon>
        <taxon>Arcicella</taxon>
    </lineage>
</organism>
<dbReference type="Gene3D" id="3.10.350.10">
    <property type="entry name" value="LysM domain"/>
    <property type="match status" value="1"/>
</dbReference>
<dbReference type="InterPro" id="IPR016047">
    <property type="entry name" value="M23ase_b-sheet_dom"/>
</dbReference>
<dbReference type="CDD" id="cd12797">
    <property type="entry name" value="M23_peptidase"/>
    <property type="match status" value="1"/>
</dbReference>
<reference evidence="3 4" key="1">
    <citation type="submission" date="2023-12" db="EMBL/GenBank/DDBJ databases">
        <title>Novel species of the genus Arcicella isolated from rivers.</title>
        <authorList>
            <person name="Lu H."/>
        </authorList>
    </citation>
    <scope>NUCLEOTIDE SEQUENCE [LARGE SCALE GENOMIC DNA]</scope>
    <source>
        <strain evidence="3 4">KCTC 23307</strain>
    </source>
</reference>
<evidence type="ECO:0000259" key="2">
    <source>
        <dbReference type="PROSITE" id="PS51782"/>
    </source>
</evidence>
<dbReference type="EMBL" id="JAYFUM010000011">
    <property type="protein sequence ID" value="MEA5139626.1"/>
    <property type="molecule type" value="Genomic_DNA"/>
</dbReference>